<evidence type="ECO:0000256" key="8">
    <source>
        <dbReference type="ARBA" id="ARBA00048744"/>
    </source>
</evidence>
<feature type="region of interest" description="Disordered" evidence="9">
    <location>
        <begin position="1472"/>
        <end position="1498"/>
    </location>
</feature>
<dbReference type="KEGG" id="nfi:NFIA_070460"/>
<keyword evidence="5" id="KW-0548">Nucleotidyltransferase</keyword>
<keyword evidence="3 12" id="KW-0696">RNA-directed RNA polymerase</keyword>
<organism evidence="12 13">
    <name type="scientific">Neosartorya fischeri (strain ATCC 1020 / DSM 3700 / CBS 544.65 / FGSC A1164 / JCM 1740 / NRRL 181 / WB 181)</name>
    <name type="common">Aspergillus fischerianus</name>
    <dbReference type="NCBI Taxonomy" id="331117"/>
    <lineage>
        <taxon>Eukaryota</taxon>
        <taxon>Fungi</taxon>
        <taxon>Dikarya</taxon>
        <taxon>Ascomycota</taxon>
        <taxon>Pezizomycotina</taxon>
        <taxon>Eurotiomycetes</taxon>
        <taxon>Eurotiomycetidae</taxon>
        <taxon>Eurotiales</taxon>
        <taxon>Aspergillaceae</taxon>
        <taxon>Aspergillus</taxon>
        <taxon>Aspergillus subgen. Fumigati</taxon>
    </lineage>
</organism>
<dbReference type="PANTHER" id="PTHR23079">
    <property type="entry name" value="RNA-DEPENDENT RNA POLYMERASE"/>
    <property type="match status" value="1"/>
</dbReference>
<gene>
    <name evidence="12" type="ORF">NFIA_070460</name>
</gene>
<dbReference type="InterPro" id="IPR058752">
    <property type="entry name" value="RDRP_C_head"/>
</dbReference>
<comment type="similarity">
    <text evidence="1">Belongs to the RdRP family.</text>
</comment>
<dbReference type="GO" id="GO:0030422">
    <property type="term" value="P:siRNA processing"/>
    <property type="evidence" value="ECO:0007669"/>
    <property type="project" value="TreeGrafter"/>
</dbReference>
<dbReference type="EMBL" id="DS027690">
    <property type="protein sequence ID" value="EAW21875.1"/>
    <property type="molecule type" value="Genomic_DNA"/>
</dbReference>
<evidence type="ECO:0000256" key="1">
    <source>
        <dbReference type="ARBA" id="ARBA00005762"/>
    </source>
</evidence>
<keyword evidence="4" id="KW-0808">Transferase</keyword>
<comment type="catalytic activity">
    <reaction evidence="8">
        <text>RNA(n) + a ribonucleoside 5'-triphosphate = RNA(n+1) + diphosphate</text>
        <dbReference type="Rhea" id="RHEA:21248"/>
        <dbReference type="Rhea" id="RHEA-COMP:14527"/>
        <dbReference type="Rhea" id="RHEA-COMP:17342"/>
        <dbReference type="ChEBI" id="CHEBI:33019"/>
        <dbReference type="ChEBI" id="CHEBI:61557"/>
        <dbReference type="ChEBI" id="CHEBI:140395"/>
        <dbReference type="EC" id="2.7.7.48"/>
    </reaction>
</comment>
<dbReference type="InterPro" id="IPR035979">
    <property type="entry name" value="RBD_domain_sf"/>
</dbReference>
<evidence type="ECO:0000256" key="6">
    <source>
        <dbReference type="ARBA" id="ARBA00022884"/>
    </source>
</evidence>
<name>A1D831_NEOFI</name>
<dbReference type="OrthoDB" id="6513042at2759"/>
<evidence type="ECO:0000313" key="12">
    <source>
        <dbReference type="EMBL" id="EAW21875.1"/>
    </source>
</evidence>
<dbReference type="GO" id="GO:0003723">
    <property type="term" value="F:RNA binding"/>
    <property type="evidence" value="ECO:0007669"/>
    <property type="project" value="UniProtKB-KW"/>
</dbReference>
<dbReference type="OMA" id="DDYLVIW"/>
<keyword evidence="6" id="KW-0694">RNA-binding</keyword>
<feature type="compositionally biased region" description="Basic residues" evidence="9">
    <location>
        <begin position="164"/>
        <end position="177"/>
    </location>
</feature>
<sequence length="1599" mass="181869">MERQIDGRIARSARQLNCQSERETGLIEKEHPTTETASTLSSFSDEDSELSLAHRQGGGGRRRVSRNYQARAHGHSWFSKRSTRPATHRDHVPQVSHRSVRANSHSLHSLLPSPVSLSSSLFSSPPSPSSCPSSSTFSQSSSSTSPSPIPFTKRAKATAMTQGSRHRSTLLRERKRPLQPSRQQIPSQASRSRQPVPPANPQRNQWQQIPQVLQHPSTILCPWRLWESVAVNVFNIPREADTYCLWQAFSKEGHVFSIDIFEDFHGNRESRGKIRFKSADSPLHSIHWPNRFSRPPPQKDFWCHGTYPITLSDGKTSFVSISLDPKRPEVQIQSPVRPNTIYPAEVKLPIASMGIGVLVSETSMLPMRTVGDERNERAFLVIDLKRRDLFVHFQLPIFNNKPKSASTGETYNQYRLRIPFVQLVKMYQMQDPKSGKVSHLTFLDSPAIYHRRIQETWVTFNDDMSWRESDSWYRQTSVVHNPDELSTLSVSLKRSKPVIDIGRWNAFRITYPEALSKKDEERFELYCNILKDYNIAIENTTRFSVLEQTQERPPPIWRWIDFADLQASKKIVSSVEELGDESYVHLPFPVRYQLEVCLSHNYLSEFTMTREFAVKLLELGESEAVKLLEHVAIKKEVYHDPMKIFDLKFAKGSTRAKIPSYCCYMRSARITPTTIYYNTPSVDISNRVIRYYIEYADRFLRVRFTDEKLLGRINSTVDNTMDEVFTRIKRALANGIVIGDRRYEFLAFGNSQFREHGAYFFAPLPNLTAANIRAWMGTFNDIRNVAKHAARLGQCFSTTRAIAGCPVQIRLIDDVVQNGYTFSDGVGRISKFLAQMAASELKIKTPSDDPPSAFQFRLGGCKGMLTVSPEAQRQEVHIRKSQYKFAAVHNGLEIIRWSQYSMATLNRQLIIVLSSLGIQDRVFHDKLRAMLQSLNEAMESDSQALCWLKKYVDPNQMTLVVSQMVLDGFRSSREPFVTSIMRLWKAWHLKYLKEKAKIVIEKGANLLGCMDETGILRGYSERVPAKGASDEEKLAALPEIFVQIHRPDTGKCEVIEGVCILARNPSLHPGDIRVVRAVNVPQLSHLKDVVVFPQTGDRDIPSMCSGGDLDGDDYLVIWDQDLVPEDWFRKAMKYTSDKAQDLDQDVTVNHITSFFVLYMKNDFLPRIAHAHLAWADRLEDGVNEEKCIRLAQLHSDAVDYNKTGKPANMTRSLQPKVWPHFMEKKHKPKERIYKSNKILGQLYDAVERIDFVPSLEMPFDERILTCSLGVNDDLVQFARDLKADYDAAMHRIMAQHEIKTEFEVWSTFVLSHSNMSKDYKFHEELGLISSSLRDMYRKKCYEKVGGRTFELLAPLAVAMYRVTHEEMTSALVKYRAENPPDGKLFHKPTPRIDHLPFISFPWILHNILGKIALGHYEEPEPDPAPTVSALATASVDPLDPVLGQAVSVHKENRNGTEPTQDSLKGIYEDPFGLFESDQEPRPSSQPSREAEVSATQNRRESLLSLDQLLDFGLVELGLPPSSDCLHSSAQAPDGSSLLELNDNPALDKPAEGRAEETDSEKQTSLVSGSTSIKGRCIDIVEEDDVKPSALDMLYQILDS</sequence>
<keyword evidence="13" id="KW-1185">Reference proteome</keyword>
<evidence type="ECO:0000256" key="9">
    <source>
        <dbReference type="SAM" id="MobiDB-lite"/>
    </source>
</evidence>
<evidence type="ECO:0000256" key="2">
    <source>
        <dbReference type="ARBA" id="ARBA00012494"/>
    </source>
</evidence>
<feature type="region of interest" description="Disordered" evidence="9">
    <location>
        <begin position="1"/>
        <end position="205"/>
    </location>
</feature>
<dbReference type="VEuPathDB" id="FungiDB:NFIA_070460"/>
<dbReference type="Proteomes" id="UP000006702">
    <property type="component" value="Unassembled WGS sequence"/>
</dbReference>
<dbReference type="GO" id="GO:0031380">
    <property type="term" value="C:nuclear RNA-directed RNA polymerase complex"/>
    <property type="evidence" value="ECO:0007669"/>
    <property type="project" value="TreeGrafter"/>
</dbReference>
<reference evidence="13" key="1">
    <citation type="journal article" date="2008" name="PLoS Genet.">
        <title>Genomic islands in the pathogenic filamentous fungus Aspergillus fumigatus.</title>
        <authorList>
            <person name="Fedorova N.D."/>
            <person name="Khaldi N."/>
            <person name="Joardar V.S."/>
            <person name="Maiti R."/>
            <person name="Amedeo P."/>
            <person name="Anderson M.J."/>
            <person name="Crabtree J."/>
            <person name="Silva J.C."/>
            <person name="Badger J.H."/>
            <person name="Albarraq A."/>
            <person name="Angiuoli S."/>
            <person name="Bussey H."/>
            <person name="Bowyer P."/>
            <person name="Cotty P.J."/>
            <person name="Dyer P.S."/>
            <person name="Egan A."/>
            <person name="Galens K."/>
            <person name="Fraser-Liggett C.M."/>
            <person name="Haas B.J."/>
            <person name="Inman J.M."/>
            <person name="Kent R."/>
            <person name="Lemieux S."/>
            <person name="Malavazi I."/>
            <person name="Orvis J."/>
            <person name="Roemer T."/>
            <person name="Ronning C.M."/>
            <person name="Sundaram J.P."/>
            <person name="Sutton G."/>
            <person name="Turner G."/>
            <person name="Venter J.C."/>
            <person name="White O.R."/>
            <person name="Whitty B.R."/>
            <person name="Youngman P."/>
            <person name="Wolfe K.H."/>
            <person name="Goldman G.H."/>
            <person name="Wortman J.R."/>
            <person name="Jiang B."/>
            <person name="Denning D.W."/>
            <person name="Nierman W.C."/>
        </authorList>
    </citation>
    <scope>NUCLEOTIDE SEQUENCE [LARGE SCALE GENOMIC DNA]</scope>
    <source>
        <strain evidence="13">ATCC 1020 / DSM 3700 / CBS 544.65 / FGSC A1164 / JCM 1740 / NRRL 181 / WB 181</strain>
    </source>
</reference>
<evidence type="ECO:0000256" key="3">
    <source>
        <dbReference type="ARBA" id="ARBA00022484"/>
    </source>
</evidence>
<evidence type="ECO:0000256" key="4">
    <source>
        <dbReference type="ARBA" id="ARBA00022679"/>
    </source>
</evidence>
<dbReference type="InterPro" id="IPR057596">
    <property type="entry name" value="RDRP_core"/>
</dbReference>
<proteinExistence type="inferred from homology"/>
<dbReference type="RefSeq" id="XP_001263772.1">
    <property type="nucleotide sequence ID" value="XM_001263771.1"/>
</dbReference>
<dbReference type="GO" id="GO:0003968">
    <property type="term" value="F:RNA-directed RNA polymerase activity"/>
    <property type="evidence" value="ECO:0007669"/>
    <property type="project" value="UniProtKB-KW"/>
</dbReference>
<dbReference type="Pfam" id="PF05183">
    <property type="entry name" value="RdRP"/>
    <property type="match status" value="1"/>
</dbReference>
<dbReference type="GeneID" id="4590418"/>
<keyword evidence="7" id="KW-0943">RNA-mediated gene silencing</keyword>
<dbReference type="Pfam" id="PF26253">
    <property type="entry name" value="RdRP_head"/>
    <property type="match status" value="1"/>
</dbReference>
<evidence type="ECO:0000256" key="7">
    <source>
        <dbReference type="ARBA" id="ARBA00023158"/>
    </source>
</evidence>
<feature type="compositionally biased region" description="Low complexity" evidence="9">
    <location>
        <begin position="104"/>
        <end position="146"/>
    </location>
</feature>
<feature type="domain" description="RDRP core" evidence="10">
    <location>
        <begin position="670"/>
        <end position="1246"/>
    </location>
</feature>
<feature type="compositionally biased region" description="Basic and acidic residues" evidence="9">
    <location>
        <begin position="20"/>
        <end position="33"/>
    </location>
</feature>
<evidence type="ECO:0000313" key="13">
    <source>
        <dbReference type="Proteomes" id="UP000006702"/>
    </source>
</evidence>
<accession>A1D831</accession>
<evidence type="ECO:0000259" key="10">
    <source>
        <dbReference type="Pfam" id="PF05183"/>
    </source>
</evidence>
<feature type="region of interest" description="Disordered" evidence="9">
    <location>
        <begin position="1525"/>
        <end position="1567"/>
    </location>
</feature>
<protein>
    <recommendedName>
        <fullName evidence="2">RNA-directed RNA polymerase</fullName>
        <ecNumber evidence="2">2.7.7.48</ecNumber>
    </recommendedName>
</protein>
<dbReference type="PANTHER" id="PTHR23079:SF55">
    <property type="entry name" value="RNA-DIRECTED RNA POLYMERASE"/>
    <property type="match status" value="1"/>
</dbReference>
<dbReference type="InterPro" id="IPR007855">
    <property type="entry name" value="RDRP"/>
</dbReference>
<dbReference type="HOGENOM" id="CLU_001366_0_0_1"/>
<evidence type="ECO:0000256" key="5">
    <source>
        <dbReference type="ARBA" id="ARBA00022695"/>
    </source>
</evidence>
<feature type="compositionally biased region" description="Polar residues" evidence="9">
    <location>
        <begin position="180"/>
        <end position="193"/>
    </location>
</feature>
<dbReference type="EC" id="2.7.7.48" evidence="2"/>
<evidence type="ECO:0000259" key="11">
    <source>
        <dbReference type="Pfam" id="PF26253"/>
    </source>
</evidence>
<dbReference type="eggNOG" id="KOG0988">
    <property type="taxonomic scope" value="Eukaryota"/>
</dbReference>
<feature type="compositionally biased region" description="Basic and acidic residues" evidence="9">
    <location>
        <begin position="1548"/>
        <end position="1561"/>
    </location>
</feature>
<feature type="domain" description="RDRP C-terminal head" evidence="11">
    <location>
        <begin position="1272"/>
        <end position="1413"/>
    </location>
</feature>
<dbReference type="STRING" id="331117.A1D831"/>
<dbReference type="SUPFAM" id="SSF54928">
    <property type="entry name" value="RNA-binding domain, RBD"/>
    <property type="match status" value="1"/>
</dbReference>